<dbReference type="Proteomes" id="UP000479710">
    <property type="component" value="Unassembled WGS sequence"/>
</dbReference>
<dbReference type="AlphaFoldDB" id="A0A6G1F935"/>
<evidence type="ECO:0000313" key="3">
    <source>
        <dbReference type="EMBL" id="KAF0933349.1"/>
    </source>
</evidence>
<evidence type="ECO:0000259" key="2">
    <source>
        <dbReference type="Pfam" id="PF12937"/>
    </source>
</evidence>
<dbReference type="SUPFAM" id="SSF81383">
    <property type="entry name" value="F-box domain"/>
    <property type="match status" value="1"/>
</dbReference>
<gene>
    <name evidence="3" type="ORF">E2562_017971</name>
</gene>
<dbReference type="CDD" id="cd09917">
    <property type="entry name" value="F-box_SF"/>
    <property type="match status" value="1"/>
</dbReference>
<evidence type="ECO:0008006" key="5">
    <source>
        <dbReference type="Google" id="ProtNLM"/>
    </source>
</evidence>
<name>A0A6G1F935_9ORYZ</name>
<dbReference type="Pfam" id="PF03478">
    <property type="entry name" value="Beta-prop_KIB1-4"/>
    <property type="match status" value="1"/>
</dbReference>
<feature type="domain" description="KIB1-4 beta-propeller" evidence="1">
    <location>
        <begin position="64"/>
        <end position="201"/>
    </location>
</feature>
<dbReference type="InterPro" id="IPR001810">
    <property type="entry name" value="F-box_dom"/>
</dbReference>
<dbReference type="EMBL" id="SPHZ02000001">
    <property type="protein sequence ID" value="KAF0933349.1"/>
    <property type="molecule type" value="Genomic_DNA"/>
</dbReference>
<dbReference type="Gene3D" id="1.20.1280.50">
    <property type="match status" value="1"/>
</dbReference>
<feature type="domain" description="F-box" evidence="2">
    <location>
        <begin position="8"/>
        <end position="44"/>
    </location>
</feature>
<sequence length="204" mass="23077">MADANMAWAELPEECLVGILRHLPCLLDHAMFSGVCTRWRTIAGRNLPARRPPEKPPRQADKAPHVTNISLIHAVILSAAPSHMAHTHIHPCYAAAIVSGNPNIAFWRPGMSYWTPPMLKRDAPMKKWKKMLPKDPIEDVIFCVGPLGEGFSPTRRTSWWEVLARYLVQTRLPGELLMVVRFVSTEKATVAFDVFRLELEETHI</sequence>
<reference evidence="3 4" key="1">
    <citation type="submission" date="2019-11" db="EMBL/GenBank/DDBJ databases">
        <title>Whole genome sequence of Oryza granulata.</title>
        <authorList>
            <person name="Li W."/>
        </authorList>
    </citation>
    <scope>NUCLEOTIDE SEQUENCE [LARGE SCALE GENOMIC DNA]</scope>
    <source>
        <strain evidence="4">cv. Menghai</strain>
        <tissue evidence="3">Leaf</tissue>
    </source>
</reference>
<comment type="caution">
    <text evidence="3">The sequence shown here is derived from an EMBL/GenBank/DDBJ whole genome shotgun (WGS) entry which is preliminary data.</text>
</comment>
<dbReference type="InterPro" id="IPR036047">
    <property type="entry name" value="F-box-like_dom_sf"/>
</dbReference>
<protein>
    <recommendedName>
        <fullName evidence="5">F-box domain-containing protein</fullName>
    </recommendedName>
</protein>
<keyword evidence="4" id="KW-1185">Reference proteome</keyword>
<evidence type="ECO:0000259" key="1">
    <source>
        <dbReference type="Pfam" id="PF03478"/>
    </source>
</evidence>
<dbReference type="PANTHER" id="PTHR33110:SF69">
    <property type="entry name" value="OS02G0318200 PROTEIN"/>
    <property type="match status" value="1"/>
</dbReference>
<dbReference type="PANTHER" id="PTHR33110">
    <property type="entry name" value="F-BOX/KELCH-REPEAT PROTEIN-RELATED"/>
    <property type="match status" value="1"/>
</dbReference>
<evidence type="ECO:0000313" key="4">
    <source>
        <dbReference type="Proteomes" id="UP000479710"/>
    </source>
</evidence>
<accession>A0A6G1F935</accession>
<organism evidence="3 4">
    <name type="scientific">Oryza meyeriana var. granulata</name>
    <dbReference type="NCBI Taxonomy" id="110450"/>
    <lineage>
        <taxon>Eukaryota</taxon>
        <taxon>Viridiplantae</taxon>
        <taxon>Streptophyta</taxon>
        <taxon>Embryophyta</taxon>
        <taxon>Tracheophyta</taxon>
        <taxon>Spermatophyta</taxon>
        <taxon>Magnoliopsida</taxon>
        <taxon>Liliopsida</taxon>
        <taxon>Poales</taxon>
        <taxon>Poaceae</taxon>
        <taxon>BOP clade</taxon>
        <taxon>Oryzoideae</taxon>
        <taxon>Oryzeae</taxon>
        <taxon>Oryzinae</taxon>
        <taxon>Oryza</taxon>
        <taxon>Oryza meyeriana</taxon>
    </lineage>
</organism>
<dbReference type="InterPro" id="IPR005174">
    <property type="entry name" value="KIB1-4_b-propeller"/>
</dbReference>
<dbReference type="Pfam" id="PF12937">
    <property type="entry name" value="F-box-like"/>
    <property type="match status" value="1"/>
</dbReference>
<proteinExistence type="predicted"/>